<keyword evidence="2" id="KW-0012">Acyltransferase</keyword>
<dbReference type="FunFam" id="3.40.630.10:FF:000081">
    <property type="entry name" value="Peptide hydrolase"/>
    <property type="match status" value="1"/>
</dbReference>
<evidence type="ECO:0000259" key="4">
    <source>
        <dbReference type="Pfam" id="PF04389"/>
    </source>
</evidence>
<dbReference type="OrthoDB" id="3907302at2759"/>
<protein>
    <recommendedName>
        <fullName evidence="3">Peptide hydrolase</fullName>
        <ecNumber evidence="3">3.4.-.-</ecNumber>
    </recommendedName>
</protein>
<evidence type="ECO:0000256" key="3">
    <source>
        <dbReference type="RuleBase" id="RU361240"/>
    </source>
</evidence>
<evidence type="ECO:0000313" key="6">
    <source>
        <dbReference type="Proteomes" id="UP000283269"/>
    </source>
</evidence>
<evidence type="ECO:0000256" key="1">
    <source>
        <dbReference type="ARBA" id="ARBA00022679"/>
    </source>
</evidence>
<dbReference type="InterPro" id="IPR007484">
    <property type="entry name" value="Peptidase_M28"/>
</dbReference>
<dbReference type="EMBL" id="NHYD01003425">
    <property type="protein sequence ID" value="PPQ78173.1"/>
    <property type="molecule type" value="Genomic_DNA"/>
</dbReference>
<dbReference type="GO" id="GO:0008270">
    <property type="term" value="F:zinc ion binding"/>
    <property type="evidence" value="ECO:0007669"/>
    <property type="project" value="TreeGrafter"/>
</dbReference>
<keyword evidence="3" id="KW-0862">Zinc</keyword>
<sequence length="434" mass="49322">MRGVVPLLARHYALCWLLIAILLPSLSLQKPTLDRRELHPLSSDDLSQLVTVTDPLKNLDSANVASHLSKILIPRASDTENNTLVRNYIVSTLKALKWHVELDEFTDNTPIGRKRFANIIATKDPTASRRVVLSAHFDSKYYPHYPENQFVGATDSAAPCAMLLDLAETLDPLFDKRKQRLEDGSEEDDDVADTTLQLIFFDGEEAFVDWTDTDSIYGARHLAEKMSTTYISPHQRRRLMNIQRTELDEIEHFILLDLLGAPNPSIRSFFLDTAWLFDAMASAERRLGESGAFVYDKNSNMAPGHWHSWFRARVGNSVNFGYVGDDHIPFLHKGVSILHIISEPFPRVWHTLGDDASALDAPTLRRWNLILRVFMAEYLHLRPQDFASRSESTNTVQRSDSELTVEVEIVNLLSTDIWPHCYVPLRAGLYAHFG</sequence>
<dbReference type="Gene3D" id="3.40.630.10">
    <property type="entry name" value="Zn peptidases"/>
    <property type="match status" value="1"/>
</dbReference>
<feature type="signal peptide" evidence="3">
    <location>
        <begin position="1"/>
        <end position="29"/>
    </location>
</feature>
<comment type="similarity">
    <text evidence="3">Belongs to the peptidase M28 family.</text>
</comment>
<feature type="domain" description="Peptidase M28" evidence="4">
    <location>
        <begin position="118"/>
        <end position="373"/>
    </location>
</feature>
<reference evidence="5 6" key="1">
    <citation type="journal article" date="2018" name="Evol. Lett.">
        <title>Horizontal gene cluster transfer increased hallucinogenic mushroom diversity.</title>
        <authorList>
            <person name="Reynolds H.T."/>
            <person name="Vijayakumar V."/>
            <person name="Gluck-Thaler E."/>
            <person name="Korotkin H.B."/>
            <person name="Matheny P.B."/>
            <person name="Slot J.C."/>
        </authorList>
    </citation>
    <scope>NUCLEOTIDE SEQUENCE [LARGE SCALE GENOMIC DNA]</scope>
    <source>
        <strain evidence="5 6">2631</strain>
    </source>
</reference>
<keyword evidence="3" id="KW-0732">Signal</keyword>
<organism evidence="5 6">
    <name type="scientific">Psilocybe cyanescens</name>
    <dbReference type="NCBI Taxonomy" id="93625"/>
    <lineage>
        <taxon>Eukaryota</taxon>
        <taxon>Fungi</taxon>
        <taxon>Dikarya</taxon>
        <taxon>Basidiomycota</taxon>
        <taxon>Agaricomycotina</taxon>
        <taxon>Agaricomycetes</taxon>
        <taxon>Agaricomycetidae</taxon>
        <taxon>Agaricales</taxon>
        <taxon>Agaricineae</taxon>
        <taxon>Strophariaceae</taxon>
        <taxon>Psilocybe</taxon>
    </lineage>
</organism>
<accession>A0A409WI36</accession>
<gene>
    <name evidence="5" type="ORF">CVT25_015506</name>
</gene>
<dbReference type="PANTHER" id="PTHR12283">
    <property type="entry name" value="GLUTAMINYL-PEPTIDE CYCLOTRANSFERASE"/>
    <property type="match status" value="1"/>
</dbReference>
<dbReference type="STRING" id="93625.A0A409WI36"/>
<evidence type="ECO:0000313" key="5">
    <source>
        <dbReference type="EMBL" id="PPQ78173.1"/>
    </source>
</evidence>
<evidence type="ECO:0000256" key="2">
    <source>
        <dbReference type="ARBA" id="ARBA00023315"/>
    </source>
</evidence>
<keyword evidence="6" id="KW-1185">Reference proteome</keyword>
<dbReference type="InterPro" id="IPR037457">
    <property type="entry name" value="M28_QC"/>
</dbReference>
<keyword evidence="1" id="KW-0808">Transferase</keyword>
<name>A0A409WI36_PSICY</name>
<dbReference type="InterPro" id="IPR040234">
    <property type="entry name" value="QC/QCL"/>
</dbReference>
<dbReference type="PANTHER" id="PTHR12283:SF6">
    <property type="entry name" value="GLUTAMINYL-PEPTIDE CYCLOTRANSFERASE-RELATED"/>
    <property type="match status" value="1"/>
</dbReference>
<dbReference type="AlphaFoldDB" id="A0A409WI36"/>
<keyword evidence="3" id="KW-0479">Metal-binding</keyword>
<comment type="caution">
    <text evidence="5">The sequence shown here is derived from an EMBL/GenBank/DDBJ whole genome shotgun (WGS) entry which is preliminary data.</text>
</comment>
<dbReference type="Pfam" id="PF04389">
    <property type="entry name" value="Peptidase_M28"/>
    <property type="match status" value="1"/>
</dbReference>
<dbReference type="GO" id="GO:0016603">
    <property type="term" value="F:glutaminyl-peptide cyclotransferase activity"/>
    <property type="evidence" value="ECO:0007669"/>
    <property type="project" value="InterPro"/>
</dbReference>
<keyword evidence="3" id="KW-0645">Protease</keyword>
<dbReference type="GO" id="GO:0006508">
    <property type="term" value="P:proteolysis"/>
    <property type="evidence" value="ECO:0007669"/>
    <property type="project" value="UniProtKB-KW"/>
</dbReference>
<dbReference type="InParanoid" id="A0A409WI36"/>
<proteinExistence type="inferred from homology"/>
<dbReference type="GO" id="GO:0008233">
    <property type="term" value="F:peptidase activity"/>
    <property type="evidence" value="ECO:0007669"/>
    <property type="project" value="UniProtKB-KW"/>
</dbReference>
<dbReference type="Proteomes" id="UP000283269">
    <property type="component" value="Unassembled WGS sequence"/>
</dbReference>
<dbReference type="CDD" id="cd03880">
    <property type="entry name" value="M28_QC_like"/>
    <property type="match status" value="1"/>
</dbReference>
<keyword evidence="3" id="KW-0378">Hydrolase</keyword>
<feature type="chain" id="PRO_5018818428" description="Peptide hydrolase" evidence="3">
    <location>
        <begin position="30"/>
        <end position="434"/>
    </location>
</feature>
<dbReference type="EC" id="3.4.-.-" evidence="3"/>
<dbReference type="SUPFAM" id="SSF53187">
    <property type="entry name" value="Zn-dependent exopeptidases"/>
    <property type="match status" value="1"/>
</dbReference>